<feature type="transmembrane region" description="Helical" evidence="6">
    <location>
        <begin position="125"/>
        <end position="151"/>
    </location>
</feature>
<dbReference type="STRING" id="1157962.A0A250X817"/>
<feature type="transmembrane region" description="Helical" evidence="6">
    <location>
        <begin position="34"/>
        <end position="56"/>
    </location>
</feature>
<evidence type="ECO:0000256" key="5">
    <source>
        <dbReference type="SAM" id="MobiDB-lite"/>
    </source>
</evidence>
<feature type="transmembrane region" description="Helical" evidence="6">
    <location>
        <begin position="239"/>
        <end position="263"/>
    </location>
</feature>
<dbReference type="EMBL" id="BEGY01000037">
    <property type="protein sequence ID" value="GAX78910.1"/>
    <property type="molecule type" value="Genomic_DNA"/>
</dbReference>
<name>A0A250X817_9CHLO</name>
<feature type="transmembrane region" description="Helical" evidence="6">
    <location>
        <begin position="327"/>
        <end position="346"/>
    </location>
</feature>
<feature type="transmembrane region" description="Helical" evidence="6">
    <location>
        <begin position="197"/>
        <end position="219"/>
    </location>
</feature>
<sequence>MGTEVLSPSPHLGFAHDAIDLGQSAIKVLSSSKMWQHVIVALSVAAIVAPFSYYSGLVFSRFLKLPQITGYLISGIVCGPYLLGILSKESVLDLNIVEGACLSVIGLAAGAELDWPQLSKSRKQVLGITIGVCAASWAFCYLAFDIIFLTFPLMPEMDARHLLATASLGATLMMTRSPASAIAVLKEVEGKGPFCSLVMAVVVVKDVIVIMAFALNIELIRAAILPAKAVGGTVSLLNLTLPALSVALSMSIGVCGGLLLGFVMNPRTSGMEAGTSRFKPFAVLGLSTTIFQISHYLDAEPLLACVTMGMVAVNRRHERMEKEKEELHGMLAQIMGLSNVAFFGLAGASLKLDALKDMFGAALLVCLVRLAAIYVGSWLGCYFTSTMTEFRKLFWMSMVTQAGVAMGLARLAGTRFPDWGAHFQTFMMSIILINLLIGPPLFRLALVKIGETKASGPLIMHVGPGSSRRDSSGGGPTATGDNKTEDSVEHTS</sequence>
<comment type="caution">
    <text evidence="8">The sequence shown here is derived from an EMBL/GenBank/DDBJ whole genome shotgun (WGS) entry which is preliminary data.</text>
</comment>
<dbReference type="GO" id="GO:0015297">
    <property type="term" value="F:antiporter activity"/>
    <property type="evidence" value="ECO:0007669"/>
    <property type="project" value="InterPro"/>
</dbReference>
<accession>A0A250X817</accession>
<feature type="transmembrane region" description="Helical" evidence="6">
    <location>
        <begin position="358"/>
        <end position="381"/>
    </location>
</feature>
<dbReference type="Pfam" id="PF00999">
    <property type="entry name" value="Na_H_Exchanger"/>
    <property type="match status" value="1"/>
</dbReference>
<dbReference type="InterPro" id="IPR038770">
    <property type="entry name" value="Na+/solute_symporter_sf"/>
</dbReference>
<feature type="domain" description="Cation/H+ exchanger transmembrane" evidence="7">
    <location>
        <begin position="56"/>
        <end position="441"/>
    </location>
</feature>
<dbReference type="OrthoDB" id="119067at2759"/>
<dbReference type="PANTHER" id="PTHR43021">
    <property type="entry name" value="NA(+)/H(+) ANTIPORTER-RELATED"/>
    <property type="match status" value="1"/>
</dbReference>
<evidence type="ECO:0000256" key="3">
    <source>
        <dbReference type="ARBA" id="ARBA00022989"/>
    </source>
</evidence>
<dbReference type="GO" id="GO:0016020">
    <property type="term" value="C:membrane"/>
    <property type="evidence" value="ECO:0007669"/>
    <property type="project" value="UniProtKB-SubCell"/>
</dbReference>
<evidence type="ECO:0000256" key="4">
    <source>
        <dbReference type="ARBA" id="ARBA00023136"/>
    </source>
</evidence>
<dbReference type="Proteomes" id="UP000232323">
    <property type="component" value="Unassembled WGS sequence"/>
</dbReference>
<keyword evidence="4 6" id="KW-0472">Membrane</keyword>
<feature type="transmembrane region" description="Helical" evidence="6">
    <location>
        <begin position="92"/>
        <end position="113"/>
    </location>
</feature>
<dbReference type="GO" id="GO:1902600">
    <property type="term" value="P:proton transmembrane transport"/>
    <property type="evidence" value="ECO:0007669"/>
    <property type="project" value="InterPro"/>
</dbReference>
<feature type="compositionally biased region" description="Basic and acidic residues" evidence="5">
    <location>
        <begin position="482"/>
        <end position="492"/>
    </location>
</feature>
<dbReference type="Gene3D" id="1.20.1530.20">
    <property type="match status" value="1"/>
</dbReference>
<keyword evidence="2 6" id="KW-0812">Transmembrane</keyword>
<organism evidence="8 9">
    <name type="scientific">Chlamydomonas eustigma</name>
    <dbReference type="NCBI Taxonomy" id="1157962"/>
    <lineage>
        <taxon>Eukaryota</taxon>
        <taxon>Viridiplantae</taxon>
        <taxon>Chlorophyta</taxon>
        <taxon>core chlorophytes</taxon>
        <taxon>Chlorophyceae</taxon>
        <taxon>CS clade</taxon>
        <taxon>Chlamydomonadales</taxon>
        <taxon>Chlamydomonadaceae</taxon>
        <taxon>Chlamydomonas</taxon>
    </lineage>
</organism>
<protein>
    <recommendedName>
        <fullName evidence="7">Cation/H+ exchanger transmembrane domain-containing protein</fullName>
    </recommendedName>
</protein>
<feature type="transmembrane region" description="Helical" evidence="6">
    <location>
        <begin position="393"/>
        <end position="413"/>
    </location>
</feature>
<feature type="transmembrane region" description="Helical" evidence="6">
    <location>
        <begin position="68"/>
        <end position="86"/>
    </location>
</feature>
<feature type="transmembrane region" description="Helical" evidence="6">
    <location>
        <begin position="163"/>
        <end position="185"/>
    </location>
</feature>
<evidence type="ECO:0000256" key="2">
    <source>
        <dbReference type="ARBA" id="ARBA00022692"/>
    </source>
</evidence>
<evidence type="ECO:0000256" key="6">
    <source>
        <dbReference type="SAM" id="Phobius"/>
    </source>
</evidence>
<evidence type="ECO:0000313" key="9">
    <source>
        <dbReference type="Proteomes" id="UP000232323"/>
    </source>
</evidence>
<evidence type="ECO:0000256" key="1">
    <source>
        <dbReference type="ARBA" id="ARBA00004141"/>
    </source>
</evidence>
<feature type="region of interest" description="Disordered" evidence="5">
    <location>
        <begin position="460"/>
        <end position="492"/>
    </location>
</feature>
<dbReference type="InterPro" id="IPR006153">
    <property type="entry name" value="Cation/H_exchanger_TM"/>
</dbReference>
<evidence type="ECO:0000313" key="8">
    <source>
        <dbReference type="EMBL" id="GAX78910.1"/>
    </source>
</evidence>
<dbReference type="PANTHER" id="PTHR43021:SF2">
    <property type="entry name" value="CATION_H+ EXCHANGER DOMAIN-CONTAINING PROTEIN"/>
    <property type="match status" value="1"/>
</dbReference>
<keyword evidence="3 6" id="KW-1133">Transmembrane helix</keyword>
<proteinExistence type="predicted"/>
<dbReference type="AlphaFoldDB" id="A0A250X817"/>
<comment type="subcellular location">
    <subcellularLocation>
        <location evidence="1">Membrane</location>
        <topology evidence="1">Multi-pass membrane protein</topology>
    </subcellularLocation>
</comment>
<gene>
    <name evidence="8" type="ORF">CEUSTIGMA_g6349.t1</name>
</gene>
<evidence type="ECO:0000259" key="7">
    <source>
        <dbReference type="Pfam" id="PF00999"/>
    </source>
</evidence>
<reference evidence="8 9" key="1">
    <citation type="submission" date="2017-08" db="EMBL/GenBank/DDBJ databases">
        <title>Acidophilic green algal genome provides insights into adaptation to an acidic environment.</title>
        <authorList>
            <person name="Hirooka S."/>
            <person name="Hirose Y."/>
            <person name="Kanesaki Y."/>
            <person name="Higuchi S."/>
            <person name="Fujiwara T."/>
            <person name="Onuma R."/>
            <person name="Era A."/>
            <person name="Ohbayashi R."/>
            <person name="Uzuka A."/>
            <person name="Nozaki H."/>
            <person name="Yoshikawa H."/>
            <person name="Miyagishima S.Y."/>
        </authorList>
    </citation>
    <scope>NUCLEOTIDE SEQUENCE [LARGE SCALE GENOMIC DNA]</scope>
    <source>
        <strain evidence="8 9">NIES-2499</strain>
    </source>
</reference>
<feature type="transmembrane region" description="Helical" evidence="6">
    <location>
        <begin position="425"/>
        <end position="446"/>
    </location>
</feature>
<keyword evidence="9" id="KW-1185">Reference proteome</keyword>